<name>A0AAW0Y3Q8_CHEQU</name>
<dbReference type="InterPro" id="IPR016024">
    <property type="entry name" value="ARM-type_fold"/>
</dbReference>
<gene>
    <name evidence="1" type="ORF">OTU49_017107</name>
</gene>
<reference evidence="1" key="2">
    <citation type="submission" date="2024-01" db="EMBL/GenBank/DDBJ databases">
        <authorList>
            <person name="He J."/>
            <person name="Wang M."/>
            <person name="Zheng J."/>
            <person name="Liu Z."/>
        </authorList>
    </citation>
    <scope>NUCLEOTIDE SEQUENCE</scope>
    <source>
        <strain evidence="1">ZL_2023a</strain>
        <tissue evidence="1">Muscle</tissue>
    </source>
</reference>
<dbReference type="SUPFAM" id="SSF48371">
    <property type="entry name" value="ARM repeat"/>
    <property type="match status" value="1"/>
</dbReference>
<dbReference type="Proteomes" id="UP001445076">
    <property type="component" value="Unassembled WGS sequence"/>
</dbReference>
<keyword evidence="2" id="KW-1185">Reference proteome</keyword>
<dbReference type="PANTHER" id="PTHR46263">
    <property type="entry name" value="ARMADILLO REPEAT-CONTAINING PROTEIN 7"/>
    <property type="match status" value="1"/>
</dbReference>
<proteinExistence type="predicted"/>
<dbReference type="InterPro" id="IPR011989">
    <property type="entry name" value="ARM-like"/>
</dbReference>
<protein>
    <recommendedName>
        <fullName evidence="3">Armadillo repeat-containing protein 7</fullName>
    </recommendedName>
</protein>
<dbReference type="EMBL" id="JARKIK010000017">
    <property type="protein sequence ID" value="KAK8746614.1"/>
    <property type="molecule type" value="Genomic_DNA"/>
</dbReference>
<evidence type="ECO:0000313" key="1">
    <source>
        <dbReference type="EMBL" id="KAK8746614.1"/>
    </source>
</evidence>
<dbReference type="Gene3D" id="1.25.10.10">
    <property type="entry name" value="Leucine-rich Repeat Variant"/>
    <property type="match status" value="1"/>
</dbReference>
<sequence>MFSSYERLEKRSGKKGVDRPQYLKELVGEFITSENCEAKEQVLANLANFAYDPINYHWFRKLKIIDLFLDQLSEGTSTLCSFAAAGLCNLALDQANKLYIIENGGVALICRCLSAQEESTVISAITTLMFLVTPHSKADIASKDIVQQMLTKARSENPRIRNVARIFLDDYCTPEQILNGQSVP</sequence>
<evidence type="ECO:0008006" key="3">
    <source>
        <dbReference type="Google" id="ProtNLM"/>
    </source>
</evidence>
<evidence type="ECO:0000313" key="2">
    <source>
        <dbReference type="Proteomes" id="UP001445076"/>
    </source>
</evidence>
<organism evidence="1 2">
    <name type="scientific">Cherax quadricarinatus</name>
    <name type="common">Australian red claw crayfish</name>
    <dbReference type="NCBI Taxonomy" id="27406"/>
    <lineage>
        <taxon>Eukaryota</taxon>
        <taxon>Metazoa</taxon>
        <taxon>Ecdysozoa</taxon>
        <taxon>Arthropoda</taxon>
        <taxon>Crustacea</taxon>
        <taxon>Multicrustacea</taxon>
        <taxon>Malacostraca</taxon>
        <taxon>Eumalacostraca</taxon>
        <taxon>Eucarida</taxon>
        <taxon>Decapoda</taxon>
        <taxon>Pleocyemata</taxon>
        <taxon>Astacidea</taxon>
        <taxon>Parastacoidea</taxon>
        <taxon>Parastacidae</taxon>
        <taxon>Cherax</taxon>
    </lineage>
</organism>
<dbReference type="PANTHER" id="PTHR46263:SF1">
    <property type="entry name" value="ARMADILLO REPEAT-CONTAINING PROTEIN 7"/>
    <property type="match status" value="1"/>
</dbReference>
<reference evidence="1 2" key="1">
    <citation type="journal article" date="2024" name="BMC Genomics">
        <title>Genome assembly of redclaw crayfish (Cherax quadricarinatus) provides insights into its immune adaptation and hypoxia tolerance.</title>
        <authorList>
            <person name="Liu Z."/>
            <person name="Zheng J."/>
            <person name="Li H."/>
            <person name="Fang K."/>
            <person name="Wang S."/>
            <person name="He J."/>
            <person name="Zhou D."/>
            <person name="Weng S."/>
            <person name="Chi M."/>
            <person name="Gu Z."/>
            <person name="He J."/>
            <person name="Li F."/>
            <person name="Wang M."/>
        </authorList>
    </citation>
    <scope>NUCLEOTIDE SEQUENCE [LARGE SCALE GENOMIC DNA]</scope>
    <source>
        <strain evidence="1">ZL_2023a</strain>
    </source>
</reference>
<dbReference type="AlphaFoldDB" id="A0AAW0Y3Q8"/>
<dbReference type="EMBL" id="JARKIK010000017">
    <property type="protein sequence ID" value="KAK8746613.1"/>
    <property type="molecule type" value="Genomic_DNA"/>
</dbReference>
<accession>A0AAW0Y3Q8</accession>
<comment type="caution">
    <text evidence="1">The sequence shown here is derived from an EMBL/GenBank/DDBJ whole genome shotgun (WGS) entry which is preliminary data.</text>
</comment>
<dbReference type="InterPro" id="IPR042462">
    <property type="entry name" value="ARMC7"/>
</dbReference>